<dbReference type="InterPro" id="IPR036259">
    <property type="entry name" value="MFS_trans_sf"/>
</dbReference>
<evidence type="ECO:0000256" key="2">
    <source>
        <dbReference type="ARBA" id="ARBA00008537"/>
    </source>
</evidence>
<dbReference type="GO" id="GO:0022857">
    <property type="term" value="F:transmembrane transporter activity"/>
    <property type="evidence" value="ECO:0007669"/>
    <property type="project" value="InterPro"/>
</dbReference>
<dbReference type="InterPro" id="IPR020846">
    <property type="entry name" value="MFS_dom"/>
</dbReference>
<organism evidence="10 11">
    <name type="scientific">Caldimonas thermodepolymerans</name>
    <dbReference type="NCBI Taxonomy" id="215580"/>
    <lineage>
        <taxon>Bacteria</taxon>
        <taxon>Pseudomonadati</taxon>
        <taxon>Pseudomonadota</taxon>
        <taxon>Betaproteobacteria</taxon>
        <taxon>Burkholderiales</taxon>
        <taxon>Sphaerotilaceae</taxon>
        <taxon>Caldimonas</taxon>
    </lineage>
</organism>
<protein>
    <submittedName>
        <fullName evidence="10">EmrB/QacA subfamily drug resistance transporter</fullName>
    </submittedName>
</protein>
<dbReference type="SUPFAM" id="SSF103473">
    <property type="entry name" value="MFS general substrate transporter"/>
    <property type="match status" value="1"/>
</dbReference>
<keyword evidence="7 8" id="KW-0472">Membrane</keyword>
<dbReference type="RefSeq" id="WP_132763072.1">
    <property type="nucleotide sequence ID" value="NZ_CP110416.1"/>
</dbReference>
<feature type="transmembrane region" description="Helical" evidence="8">
    <location>
        <begin position="411"/>
        <end position="432"/>
    </location>
</feature>
<evidence type="ECO:0000256" key="7">
    <source>
        <dbReference type="ARBA" id="ARBA00023136"/>
    </source>
</evidence>
<comment type="subcellular location">
    <subcellularLocation>
        <location evidence="1">Cell membrane</location>
        <topology evidence="1">Multi-pass membrane protein</topology>
    </subcellularLocation>
</comment>
<dbReference type="InterPro" id="IPR011701">
    <property type="entry name" value="MFS"/>
</dbReference>
<feature type="transmembrane region" description="Helical" evidence="8">
    <location>
        <begin position="63"/>
        <end position="83"/>
    </location>
</feature>
<dbReference type="EMBL" id="SLXF01000001">
    <property type="protein sequence ID" value="TCP09612.1"/>
    <property type="molecule type" value="Genomic_DNA"/>
</dbReference>
<keyword evidence="6 8" id="KW-1133">Transmembrane helix</keyword>
<gene>
    <name evidence="10" type="ORF">EV676_101186</name>
</gene>
<comment type="similarity">
    <text evidence="2">Belongs to the major facilitator superfamily. EmrB family.</text>
</comment>
<evidence type="ECO:0000259" key="9">
    <source>
        <dbReference type="PROSITE" id="PS50850"/>
    </source>
</evidence>
<keyword evidence="5 8" id="KW-0812">Transmembrane</keyword>
<feature type="transmembrane region" description="Helical" evidence="8">
    <location>
        <begin position="210"/>
        <end position="230"/>
    </location>
</feature>
<comment type="caution">
    <text evidence="10">The sequence shown here is derived from an EMBL/GenBank/DDBJ whole genome shotgun (WGS) entry which is preliminary data.</text>
</comment>
<keyword evidence="3" id="KW-0813">Transport</keyword>
<evidence type="ECO:0000256" key="3">
    <source>
        <dbReference type="ARBA" id="ARBA00022448"/>
    </source>
</evidence>
<evidence type="ECO:0000256" key="4">
    <source>
        <dbReference type="ARBA" id="ARBA00022475"/>
    </source>
</evidence>
<evidence type="ECO:0000256" key="8">
    <source>
        <dbReference type="SAM" id="Phobius"/>
    </source>
</evidence>
<feature type="transmembrane region" description="Helical" evidence="8">
    <location>
        <begin position="21"/>
        <end position="43"/>
    </location>
</feature>
<dbReference type="Gene3D" id="1.20.1720.10">
    <property type="entry name" value="Multidrug resistance protein D"/>
    <property type="match status" value="1"/>
</dbReference>
<dbReference type="Proteomes" id="UP000294772">
    <property type="component" value="Unassembled WGS sequence"/>
</dbReference>
<feature type="transmembrane region" description="Helical" evidence="8">
    <location>
        <begin position="444"/>
        <end position="465"/>
    </location>
</feature>
<evidence type="ECO:0000313" key="11">
    <source>
        <dbReference type="Proteomes" id="UP000294772"/>
    </source>
</evidence>
<feature type="transmembrane region" description="Helical" evidence="8">
    <location>
        <begin position="120"/>
        <end position="138"/>
    </location>
</feature>
<feature type="transmembrane region" description="Helical" evidence="8">
    <location>
        <begin position="95"/>
        <end position="114"/>
    </location>
</feature>
<keyword evidence="4" id="KW-1003">Cell membrane</keyword>
<feature type="domain" description="Major facilitator superfamily (MFS) profile" evidence="9">
    <location>
        <begin position="25"/>
        <end position="470"/>
    </location>
</feature>
<dbReference type="NCBIfam" id="TIGR00711">
    <property type="entry name" value="efflux_EmrB"/>
    <property type="match status" value="1"/>
</dbReference>
<feature type="transmembrane region" description="Helical" evidence="8">
    <location>
        <begin position="150"/>
        <end position="171"/>
    </location>
</feature>
<evidence type="ECO:0000256" key="6">
    <source>
        <dbReference type="ARBA" id="ARBA00022989"/>
    </source>
</evidence>
<dbReference type="GO" id="GO:0005886">
    <property type="term" value="C:plasma membrane"/>
    <property type="evidence" value="ECO:0007669"/>
    <property type="project" value="UniProtKB-SubCell"/>
</dbReference>
<accession>A0AA46DGZ6</accession>
<name>A0AA46DGZ6_9BURK</name>
<evidence type="ECO:0000256" key="5">
    <source>
        <dbReference type="ARBA" id="ARBA00022692"/>
    </source>
</evidence>
<feature type="transmembrane region" description="Helical" evidence="8">
    <location>
        <begin position="177"/>
        <end position="198"/>
    </location>
</feature>
<feature type="transmembrane region" description="Helical" evidence="8">
    <location>
        <begin position="343"/>
        <end position="362"/>
    </location>
</feature>
<dbReference type="PANTHER" id="PTHR42718:SF9">
    <property type="entry name" value="MAJOR FACILITATOR SUPERFAMILY MULTIDRUG TRANSPORTER MFSC"/>
    <property type="match status" value="1"/>
</dbReference>
<dbReference type="Gene3D" id="1.20.1250.20">
    <property type="entry name" value="MFS general substrate transporter like domains"/>
    <property type="match status" value="1"/>
</dbReference>
<feature type="transmembrane region" description="Helical" evidence="8">
    <location>
        <begin position="281"/>
        <end position="303"/>
    </location>
</feature>
<evidence type="ECO:0000313" key="10">
    <source>
        <dbReference type="EMBL" id="TCP09612.1"/>
    </source>
</evidence>
<dbReference type="Pfam" id="PF07690">
    <property type="entry name" value="MFS_1"/>
    <property type="match status" value="1"/>
</dbReference>
<dbReference type="PROSITE" id="PS50850">
    <property type="entry name" value="MFS"/>
    <property type="match status" value="1"/>
</dbReference>
<feature type="transmembrane region" description="Helical" evidence="8">
    <location>
        <begin position="309"/>
        <end position="331"/>
    </location>
</feature>
<sequence length="474" mass="50513">MKWLPEPRTFDALTERHGERYKWLLLLVVGIGTVAGVLSTSVFNVAVVALSSEFGLGQDRVQWAMTGFMAAMTLSMLPAAWLLDRIGFRRTFIGSILLLAAASLAGSLATAFWFVVVARVLQGLATGVLQPLAMLVVLRMFPPQVQGRASGVLVLGISSTPAIAPAIGGVLVDRFGWEAIFLLNLPFCAVALAMGLFLLPLPREIRKGRFDFLGALLLSVATLALVEGVASLQGNGLLDPWTLGHFAVALVLTGGFAAYARRAEAPLIDLSLFRQRTFSMGTIVAFSYGFGLFGSTYLIPVYLQHALGYSAAAAGGALIPSGIALTATTPVAGRLADRFPPKWITTIGLVLFGSSFFLFFLYDGRVSYAELIAITLVGRIGLGMILPALNLATVRELPAHRLAQSTVVVSYVRQLGGVIGIAAMAVFVEWRVAVLGPSAVLQAYAQSFCFLGLVILASVVAACLMQHQPAEQRR</sequence>
<feature type="transmembrane region" description="Helical" evidence="8">
    <location>
        <begin position="242"/>
        <end position="260"/>
    </location>
</feature>
<evidence type="ECO:0000256" key="1">
    <source>
        <dbReference type="ARBA" id="ARBA00004651"/>
    </source>
</evidence>
<proteinExistence type="inferred from homology"/>
<feature type="transmembrane region" description="Helical" evidence="8">
    <location>
        <begin position="368"/>
        <end position="391"/>
    </location>
</feature>
<dbReference type="AlphaFoldDB" id="A0AA46DGZ6"/>
<dbReference type="PANTHER" id="PTHR42718">
    <property type="entry name" value="MAJOR FACILITATOR SUPERFAMILY MULTIDRUG TRANSPORTER MFSC"/>
    <property type="match status" value="1"/>
</dbReference>
<reference evidence="10 11" key="1">
    <citation type="submission" date="2019-03" db="EMBL/GenBank/DDBJ databases">
        <title>Genomic Encyclopedia of Type Strains, Phase IV (KMG-IV): sequencing the most valuable type-strain genomes for metagenomic binning, comparative biology and taxonomic classification.</title>
        <authorList>
            <person name="Goeker M."/>
        </authorList>
    </citation>
    <scope>NUCLEOTIDE SEQUENCE [LARGE SCALE GENOMIC DNA]</scope>
    <source>
        <strain evidence="10 11">DSM 15264</strain>
    </source>
</reference>
<dbReference type="InterPro" id="IPR004638">
    <property type="entry name" value="EmrB-like"/>
</dbReference>